<dbReference type="Proteomes" id="UP001151760">
    <property type="component" value="Unassembled WGS sequence"/>
</dbReference>
<reference evidence="1" key="2">
    <citation type="submission" date="2022-01" db="EMBL/GenBank/DDBJ databases">
        <authorList>
            <person name="Yamashiro T."/>
            <person name="Shiraishi A."/>
            <person name="Satake H."/>
            <person name="Nakayama K."/>
        </authorList>
    </citation>
    <scope>NUCLEOTIDE SEQUENCE</scope>
</reference>
<dbReference type="PANTHER" id="PTHR48462:SF1">
    <property type="entry name" value="PROTEIN, PUTATIVE-RELATED"/>
    <property type="match status" value="1"/>
</dbReference>
<protein>
    <submittedName>
        <fullName evidence="1">Uncharacterized protein</fullName>
    </submittedName>
</protein>
<evidence type="ECO:0000313" key="2">
    <source>
        <dbReference type="Proteomes" id="UP001151760"/>
    </source>
</evidence>
<sequence>MGEGGPEKQVAGVFPPNIARRLHGVKLLGRPTSADFDFSSKLVMKRVAKSIQLMDVVAKINDPRCELLLLRACAECIVTASSPLVIGNGGSPPYPLHCWGCVLCYRLGVPLYSVPKPCSAYSRVFAGHIYGDHDVSYAGIIGIKHRHNIVHDTLVEICFRSGISAGKEVDTGLGGGRNKPLRPADMLLYSWDGGLDAGWGCKKPLRPVDMLLYSCDGDFDVCVDRSGSSPLSQTGMADFVLGRAMIADAQCKRVSYRANGSQSVIYLFNSAIIA</sequence>
<organism evidence="1 2">
    <name type="scientific">Tanacetum coccineum</name>
    <dbReference type="NCBI Taxonomy" id="301880"/>
    <lineage>
        <taxon>Eukaryota</taxon>
        <taxon>Viridiplantae</taxon>
        <taxon>Streptophyta</taxon>
        <taxon>Embryophyta</taxon>
        <taxon>Tracheophyta</taxon>
        <taxon>Spermatophyta</taxon>
        <taxon>Magnoliopsida</taxon>
        <taxon>eudicotyledons</taxon>
        <taxon>Gunneridae</taxon>
        <taxon>Pentapetalae</taxon>
        <taxon>asterids</taxon>
        <taxon>campanulids</taxon>
        <taxon>Asterales</taxon>
        <taxon>Asteraceae</taxon>
        <taxon>Asteroideae</taxon>
        <taxon>Anthemideae</taxon>
        <taxon>Anthemidinae</taxon>
        <taxon>Tanacetum</taxon>
    </lineage>
</organism>
<evidence type="ECO:0000313" key="1">
    <source>
        <dbReference type="EMBL" id="GJT98253.1"/>
    </source>
</evidence>
<reference evidence="1" key="1">
    <citation type="journal article" date="2022" name="Int. J. Mol. Sci.">
        <title>Draft Genome of Tanacetum Coccineum: Genomic Comparison of Closely Related Tanacetum-Family Plants.</title>
        <authorList>
            <person name="Yamashiro T."/>
            <person name="Shiraishi A."/>
            <person name="Nakayama K."/>
            <person name="Satake H."/>
        </authorList>
    </citation>
    <scope>NUCLEOTIDE SEQUENCE</scope>
</reference>
<dbReference type="EMBL" id="BQNB010020658">
    <property type="protein sequence ID" value="GJT98253.1"/>
    <property type="molecule type" value="Genomic_DNA"/>
</dbReference>
<keyword evidence="2" id="KW-1185">Reference proteome</keyword>
<accession>A0ABQ5IDM0</accession>
<gene>
    <name evidence="1" type="ORF">Tco_1093771</name>
</gene>
<comment type="caution">
    <text evidence="1">The sequence shown here is derived from an EMBL/GenBank/DDBJ whole genome shotgun (WGS) entry which is preliminary data.</text>
</comment>
<name>A0ABQ5IDM0_9ASTR</name>
<proteinExistence type="predicted"/>
<dbReference type="PANTHER" id="PTHR48462">
    <property type="entry name" value="PROTEIN, PUTATIVE-RELATED"/>
    <property type="match status" value="1"/>
</dbReference>